<dbReference type="AlphaFoldDB" id="A0A5C3NCX6"/>
<feature type="non-terminal residue" evidence="1">
    <location>
        <position position="1"/>
    </location>
</feature>
<dbReference type="STRING" id="5364.A0A5C3NCX6"/>
<protein>
    <submittedName>
        <fullName evidence="1">Uncharacterized protein</fullName>
    </submittedName>
</protein>
<gene>
    <name evidence="1" type="ORF">OE88DRAFT_1598187</name>
</gene>
<sequence>SCVGSASCINHDITSDCQAGLALIQKGANYTDQAQFSSGHCYILYATNGDGPQPVSGQVIYDTANVILNNCDIRCGSYETGNCEKCHVTINYRS</sequence>
<reference evidence="1 2" key="1">
    <citation type="journal article" date="2019" name="Nat. Ecol. Evol.">
        <title>Megaphylogeny resolves global patterns of mushroom evolution.</title>
        <authorList>
            <person name="Varga T."/>
            <person name="Krizsan K."/>
            <person name="Foldi C."/>
            <person name="Dima B."/>
            <person name="Sanchez-Garcia M."/>
            <person name="Sanchez-Ramirez S."/>
            <person name="Szollosi G.J."/>
            <person name="Szarkandi J.G."/>
            <person name="Papp V."/>
            <person name="Albert L."/>
            <person name="Andreopoulos W."/>
            <person name="Angelini C."/>
            <person name="Antonin V."/>
            <person name="Barry K.W."/>
            <person name="Bougher N.L."/>
            <person name="Buchanan P."/>
            <person name="Buyck B."/>
            <person name="Bense V."/>
            <person name="Catcheside P."/>
            <person name="Chovatia M."/>
            <person name="Cooper J."/>
            <person name="Damon W."/>
            <person name="Desjardin D."/>
            <person name="Finy P."/>
            <person name="Geml J."/>
            <person name="Haridas S."/>
            <person name="Hughes K."/>
            <person name="Justo A."/>
            <person name="Karasinski D."/>
            <person name="Kautmanova I."/>
            <person name="Kiss B."/>
            <person name="Kocsube S."/>
            <person name="Kotiranta H."/>
            <person name="LaButti K.M."/>
            <person name="Lechner B.E."/>
            <person name="Liimatainen K."/>
            <person name="Lipzen A."/>
            <person name="Lukacs Z."/>
            <person name="Mihaltcheva S."/>
            <person name="Morgado L.N."/>
            <person name="Niskanen T."/>
            <person name="Noordeloos M.E."/>
            <person name="Ohm R.A."/>
            <person name="Ortiz-Santana B."/>
            <person name="Ovrebo C."/>
            <person name="Racz N."/>
            <person name="Riley R."/>
            <person name="Savchenko A."/>
            <person name="Shiryaev A."/>
            <person name="Soop K."/>
            <person name="Spirin V."/>
            <person name="Szebenyi C."/>
            <person name="Tomsovsky M."/>
            <person name="Tulloss R.E."/>
            <person name="Uehling J."/>
            <person name="Grigoriev I.V."/>
            <person name="Vagvolgyi C."/>
            <person name="Papp T."/>
            <person name="Martin F.M."/>
            <person name="Miettinen O."/>
            <person name="Hibbett D.S."/>
            <person name="Nagy L.G."/>
        </authorList>
    </citation>
    <scope>NUCLEOTIDE SEQUENCE [LARGE SCALE GENOMIC DNA]</scope>
    <source>
        <strain evidence="1 2">OMC1185</strain>
    </source>
</reference>
<feature type="non-terminal residue" evidence="1">
    <location>
        <position position="94"/>
    </location>
</feature>
<proteinExistence type="predicted"/>
<name>A0A5C3NCX6_9AGAM</name>
<dbReference type="OrthoDB" id="3672617at2759"/>
<evidence type="ECO:0000313" key="1">
    <source>
        <dbReference type="EMBL" id="TFK54727.1"/>
    </source>
</evidence>
<dbReference type="EMBL" id="ML213505">
    <property type="protein sequence ID" value="TFK54727.1"/>
    <property type="molecule type" value="Genomic_DNA"/>
</dbReference>
<accession>A0A5C3NCX6</accession>
<dbReference type="Proteomes" id="UP000305948">
    <property type="component" value="Unassembled WGS sequence"/>
</dbReference>
<organism evidence="1 2">
    <name type="scientific">Heliocybe sulcata</name>
    <dbReference type="NCBI Taxonomy" id="5364"/>
    <lineage>
        <taxon>Eukaryota</taxon>
        <taxon>Fungi</taxon>
        <taxon>Dikarya</taxon>
        <taxon>Basidiomycota</taxon>
        <taxon>Agaricomycotina</taxon>
        <taxon>Agaricomycetes</taxon>
        <taxon>Gloeophyllales</taxon>
        <taxon>Gloeophyllaceae</taxon>
        <taxon>Heliocybe</taxon>
    </lineage>
</organism>
<keyword evidence="2" id="KW-1185">Reference proteome</keyword>
<evidence type="ECO:0000313" key="2">
    <source>
        <dbReference type="Proteomes" id="UP000305948"/>
    </source>
</evidence>